<keyword evidence="2" id="KW-1185">Reference proteome</keyword>
<organism evidence="2 3">
    <name type="scientific">Globodera pallida</name>
    <name type="common">Potato cyst nematode worm</name>
    <name type="synonym">Heterodera pallida</name>
    <dbReference type="NCBI Taxonomy" id="36090"/>
    <lineage>
        <taxon>Eukaryota</taxon>
        <taxon>Metazoa</taxon>
        <taxon>Ecdysozoa</taxon>
        <taxon>Nematoda</taxon>
        <taxon>Chromadorea</taxon>
        <taxon>Rhabditida</taxon>
        <taxon>Tylenchina</taxon>
        <taxon>Tylenchomorpha</taxon>
        <taxon>Tylenchoidea</taxon>
        <taxon>Heteroderidae</taxon>
        <taxon>Heteroderinae</taxon>
        <taxon>Globodera</taxon>
    </lineage>
</organism>
<feature type="region of interest" description="Disordered" evidence="1">
    <location>
        <begin position="171"/>
        <end position="220"/>
    </location>
</feature>
<name>A0A183C8N5_GLOPA</name>
<feature type="compositionally biased region" description="Polar residues" evidence="1">
    <location>
        <begin position="55"/>
        <end position="67"/>
    </location>
</feature>
<evidence type="ECO:0000256" key="1">
    <source>
        <dbReference type="SAM" id="MobiDB-lite"/>
    </source>
</evidence>
<reference evidence="3" key="3">
    <citation type="submission" date="2016-06" db="UniProtKB">
        <authorList>
            <consortium name="WormBaseParasite"/>
        </authorList>
    </citation>
    <scope>IDENTIFICATION</scope>
</reference>
<reference evidence="2" key="2">
    <citation type="submission" date="2014-05" db="EMBL/GenBank/DDBJ databases">
        <title>The genome and life-stage specific transcriptomes of Globodera pallida elucidate key aspects of plant parasitism by a cyst nematode.</title>
        <authorList>
            <person name="Cotton J.A."/>
            <person name="Lilley C.J."/>
            <person name="Jones L.M."/>
            <person name="Kikuchi T."/>
            <person name="Reid A.J."/>
            <person name="Thorpe P."/>
            <person name="Tsai I.J."/>
            <person name="Beasley H."/>
            <person name="Blok V."/>
            <person name="Cock P.J.A."/>
            <person name="Van den Akker S.E."/>
            <person name="Holroyd N."/>
            <person name="Hunt M."/>
            <person name="Mantelin S."/>
            <person name="Naghra H."/>
            <person name="Pain A."/>
            <person name="Palomares-Rius J.E."/>
            <person name="Zarowiecki M."/>
            <person name="Berriman M."/>
            <person name="Jones J.T."/>
            <person name="Urwin P.E."/>
        </authorList>
    </citation>
    <scope>NUCLEOTIDE SEQUENCE [LARGE SCALE GENOMIC DNA]</scope>
    <source>
        <strain evidence="2">Lindley</strain>
    </source>
</reference>
<accession>A0A183C8N5</accession>
<feature type="compositionally biased region" description="Polar residues" evidence="1">
    <location>
        <begin position="118"/>
        <end position="127"/>
    </location>
</feature>
<feature type="compositionally biased region" description="Basic residues" evidence="1">
    <location>
        <begin position="79"/>
        <end position="89"/>
    </location>
</feature>
<reference evidence="2" key="1">
    <citation type="submission" date="2013-12" db="EMBL/GenBank/DDBJ databases">
        <authorList>
            <person name="Aslett M."/>
        </authorList>
    </citation>
    <scope>NUCLEOTIDE SEQUENCE [LARGE SCALE GENOMIC DNA]</scope>
    <source>
        <strain evidence="2">Lindley</strain>
    </source>
</reference>
<proteinExistence type="predicted"/>
<dbReference type="AlphaFoldDB" id="A0A183C8N5"/>
<protein>
    <submittedName>
        <fullName evidence="3">DNA polymerase delta subunit 3</fullName>
    </submittedName>
</protein>
<feature type="compositionally biased region" description="Basic and acidic residues" evidence="1">
    <location>
        <begin position="7"/>
        <end position="17"/>
    </location>
</feature>
<evidence type="ECO:0000313" key="2">
    <source>
        <dbReference type="Proteomes" id="UP000050741"/>
    </source>
</evidence>
<sequence>MNLVNDWKQKVRSEKRAVKTASSLPKLEPDKKAVPVFHQPTSIAGPKGKQAVVKSETTTTMALQSAAANHPAPAEKPKMPAKAKIRLSKPRLTGLEGDDEEEEKAAKMQAEKGGGKTTPAQSGSSVFESPLTRILSATDKFHAQNRGAVQPKRKSVEVMFSDNFMDSLCGPSEEASATAPTKKPKIIRKKLSETVKPNSKRDSLEDKDYQHQQLGGGQSAVGAFGNKKRVRFSDEFGIELTQTRFFEIEEGERVNVSKMHLSREEIKHFDSHQEKLTLQQHHSFGAFSLTDPTLMPPGHRLQQPQISPQQQHWGGAATSGFGQMAKFGKEETLYRWKMSPLDETFCLVVPGSKSQAKNIEATRIRGVMEAICLPEM</sequence>
<feature type="region of interest" description="Disordered" evidence="1">
    <location>
        <begin position="1"/>
        <end position="131"/>
    </location>
</feature>
<feature type="compositionally biased region" description="Basic and acidic residues" evidence="1">
    <location>
        <begin position="104"/>
        <end position="114"/>
    </location>
</feature>
<evidence type="ECO:0000313" key="3">
    <source>
        <dbReference type="WBParaSite" id="GPLIN_000923100"/>
    </source>
</evidence>
<dbReference type="Proteomes" id="UP000050741">
    <property type="component" value="Unassembled WGS sequence"/>
</dbReference>
<dbReference type="WBParaSite" id="GPLIN_000923100">
    <property type="protein sequence ID" value="GPLIN_000923100"/>
    <property type="gene ID" value="GPLIN_000923100"/>
</dbReference>
<feature type="compositionally biased region" description="Basic and acidic residues" evidence="1">
    <location>
        <begin position="199"/>
        <end position="210"/>
    </location>
</feature>